<comment type="caution">
    <text evidence="2">The sequence shown here is derived from an EMBL/GenBank/DDBJ whole genome shotgun (WGS) entry which is preliminary data.</text>
</comment>
<dbReference type="AlphaFoldDB" id="A0A2P6P2H2"/>
<dbReference type="Proteomes" id="UP000238479">
    <property type="component" value="Chromosome 7"/>
</dbReference>
<organism evidence="2 3">
    <name type="scientific">Rosa chinensis</name>
    <name type="common">China rose</name>
    <dbReference type="NCBI Taxonomy" id="74649"/>
    <lineage>
        <taxon>Eukaryota</taxon>
        <taxon>Viridiplantae</taxon>
        <taxon>Streptophyta</taxon>
        <taxon>Embryophyta</taxon>
        <taxon>Tracheophyta</taxon>
        <taxon>Spermatophyta</taxon>
        <taxon>Magnoliopsida</taxon>
        <taxon>eudicotyledons</taxon>
        <taxon>Gunneridae</taxon>
        <taxon>Pentapetalae</taxon>
        <taxon>rosids</taxon>
        <taxon>fabids</taxon>
        <taxon>Rosales</taxon>
        <taxon>Rosaceae</taxon>
        <taxon>Rosoideae</taxon>
        <taxon>Rosoideae incertae sedis</taxon>
        <taxon>Rosa</taxon>
    </lineage>
</organism>
<keyword evidence="3" id="KW-1185">Reference proteome</keyword>
<accession>A0A2P6P2H2</accession>
<dbReference type="OrthoDB" id="1930709at2759"/>
<proteinExistence type="predicted"/>
<feature type="compositionally biased region" description="Polar residues" evidence="1">
    <location>
        <begin position="260"/>
        <end position="280"/>
    </location>
</feature>
<feature type="region of interest" description="Disordered" evidence="1">
    <location>
        <begin position="1"/>
        <end position="117"/>
    </location>
</feature>
<feature type="region of interest" description="Disordered" evidence="1">
    <location>
        <begin position="204"/>
        <end position="353"/>
    </location>
</feature>
<dbReference type="PANTHER" id="PTHR34468">
    <property type="entry name" value="MICROTUBULE-ASSOCIATED FUTSCH-LIKE PROTEIN"/>
    <property type="match status" value="1"/>
</dbReference>
<dbReference type="STRING" id="74649.A0A2P6P2H2"/>
<dbReference type="Gramene" id="PRQ16122">
    <property type="protein sequence ID" value="PRQ16122"/>
    <property type="gene ID" value="RchiOBHm_Chr7g0180761"/>
</dbReference>
<sequence>MEEPQSAQSAQSGKLLRYALRSVTKPKEEKPPAAELSNPSASKRARPASNVSRSVSVLDLSGKDKPVKPPRRLSVPNKAAGTAAPKLGGNITPISEARSRRPAKSETPASDASRLTSRKKFSILSSESYWLSQIKLSEAAGKHSVSLGFFKLALEAGCEQPLQRLRDELKSYALRHKLGDADLAVPLKELFESYGVVENEQLQVSETCSHVPEEGTRSSDEDAKSSSSTMGTRKLKPKSLNTDAAQVSPVKNKAKKEMPQKSTPATRTRASVAKKSSTPGPVSDSGMRRSTAKKPQNLIKQEAKNERDRKKQGYKSAVEQGSVSTTSAEEALNENKENEDAASMEEISLTEVA</sequence>
<feature type="compositionally biased region" description="Polar residues" evidence="1">
    <location>
        <begin position="1"/>
        <end position="12"/>
    </location>
</feature>
<evidence type="ECO:0000313" key="3">
    <source>
        <dbReference type="Proteomes" id="UP000238479"/>
    </source>
</evidence>
<protein>
    <submittedName>
        <fullName evidence="2">Uncharacterized protein</fullName>
    </submittedName>
</protein>
<feature type="compositionally biased region" description="Basic and acidic residues" evidence="1">
    <location>
        <begin position="211"/>
        <end position="224"/>
    </location>
</feature>
<gene>
    <name evidence="2" type="ORF">RchiOBHm_Chr7g0180761</name>
</gene>
<dbReference type="EMBL" id="PDCK01000045">
    <property type="protein sequence ID" value="PRQ16122.1"/>
    <property type="molecule type" value="Genomic_DNA"/>
</dbReference>
<evidence type="ECO:0000313" key="2">
    <source>
        <dbReference type="EMBL" id="PRQ16122.1"/>
    </source>
</evidence>
<feature type="compositionally biased region" description="Basic and acidic residues" evidence="1">
    <location>
        <begin position="301"/>
        <end position="311"/>
    </location>
</feature>
<dbReference type="OMA" id="ELYCISE"/>
<evidence type="ECO:0000256" key="1">
    <source>
        <dbReference type="SAM" id="MobiDB-lite"/>
    </source>
</evidence>
<reference evidence="2 3" key="1">
    <citation type="journal article" date="2018" name="Nat. Genet.">
        <title>The Rosa genome provides new insights in the design of modern roses.</title>
        <authorList>
            <person name="Bendahmane M."/>
        </authorList>
    </citation>
    <scope>NUCLEOTIDE SEQUENCE [LARGE SCALE GENOMIC DNA]</scope>
    <source>
        <strain evidence="3">cv. Old Blush</strain>
    </source>
</reference>
<dbReference type="PANTHER" id="PTHR34468:SF2">
    <property type="entry name" value="MICROTUBULE-ASSOCIATED FUTSCH-LIKE PROTEIN"/>
    <property type="match status" value="1"/>
</dbReference>
<name>A0A2P6P2H2_ROSCH</name>